<feature type="domain" description="EH" evidence="2">
    <location>
        <begin position="370"/>
        <end position="459"/>
    </location>
</feature>
<evidence type="ECO:0000259" key="2">
    <source>
        <dbReference type="PROSITE" id="PS50031"/>
    </source>
</evidence>
<feature type="coiled-coil region" evidence="1">
    <location>
        <begin position="479"/>
        <end position="506"/>
    </location>
</feature>
<name>A0A8H5GDK1_9AGAR</name>
<feature type="domain" description="EH" evidence="2">
    <location>
        <begin position="138"/>
        <end position="228"/>
    </location>
</feature>
<dbReference type="Gene3D" id="1.10.238.10">
    <property type="entry name" value="EF-hand"/>
    <property type="match status" value="4"/>
</dbReference>
<comment type="caution">
    <text evidence="3">The sequence shown here is derived from an EMBL/GenBank/DDBJ whole genome shotgun (WGS) entry which is preliminary data.</text>
</comment>
<dbReference type="InterPro" id="IPR011992">
    <property type="entry name" value="EF-hand-dom_pair"/>
</dbReference>
<dbReference type="SMART" id="SM00027">
    <property type="entry name" value="EH"/>
    <property type="match status" value="2"/>
</dbReference>
<evidence type="ECO:0000313" key="3">
    <source>
        <dbReference type="EMBL" id="KAF5362971.1"/>
    </source>
</evidence>
<evidence type="ECO:0000256" key="1">
    <source>
        <dbReference type="SAM" id="Coils"/>
    </source>
</evidence>
<dbReference type="GO" id="GO:0005886">
    <property type="term" value="C:plasma membrane"/>
    <property type="evidence" value="ECO:0007669"/>
    <property type="project" value="TreeGrafter"/>
</dbReference>
<dbReference type="SUPFAM" id="SSF47473">
    <property type="entry name" value="EF-hand"/>
    <property type="match status" value="3"/>
</dbReference>
<protein>
    <recommendedName>
        <fullName evidence="2">EH domain-containing protein</fullName>
    </recommendedName>
</protein>
<sequence length="638" mass="71687">MIRLSAEETILVAQLIAGVTFKNKFGRKKDSISTEDALNLFQGAKLPDEVLLYIFSIANKEEGGYLDREDLGVVVRLIGWAQIGVQVSWAWVHRCGPTAVIGGLPVLRQPNDGHGRLTTDCIYREDDAVLYPPFSAQLRGKFLKLFLKHKPVGDVLNAQHVWSVFLLSKLPSSTLADIWDLADIEDSGDLTLTEFLIAMYFVDGLMHQKFAALPTNVPSHIYEQAVHPVPDEPEAGPSVPRLYRNDRQRWAIRSALRSLHKDADGRITKKVFMNHLYEQYFVEEDGLRIWDLVDVLQEGTISQDEYTVALFFMHRVLVGIELPESLPAILIPPSTYTHPRFQTSSSFNTLDDGWEPKSGRPADWHICESLKSNAARIFSVLDFEGRDYVKQEPVIMFMKESKLASEKLTQIWSFMGLAKKRHIRLPLFTVILFFIHWCLAGQELPEVLPETLEAAAASSSPSNPNRHTIKIEPSMLSSVQDCRNSLRELTTENQRLRQQRQSLTNHSTSICPSIFTTPARTARPSPRPISVPLSELDAPFQSDSLEASVSSADLEESANPIAELRTEVEQLRATIQSLMVENATLRNSVSEIQLQATGRGGDRGQSAQRLDNSLTNLNVVDVEDLLPPPPYEEWISDV</sequence>
<dbReference type="Pfam" id="PF12763">
    <property type="entry name" value="EH"/>
    <property type="match status" value="1"/>
</dbReference>
<accession>A0A8H5GDK1</accession>
<evidence type="ECO:0000313" key="4">
    <source>
        <dbReference type="Proteomes" id="UP000559256"/>
    </source>
</evidence>
<dbReference type="PANTHER" id="PTHR11216">
    <property type="entry name" value="EH DOMAIN"/>
    <property type="match status" value="1"/>
</dbReference>
<feature type="coiled-coil region" evidence="1">
    <location>
        <begin position="561"/>
        <end position="588"/>
    </location>
</feature>
<dbReference type="GO" id="GO:0006897">
    <property type="term" value="P:endocytosis"/>
    <property type="evidence" value="ECO:0007669"/>
    <property type="project" value="TreeGrafter"/>
</dbReference>
<dbReference type="EMBL" id="JAACJM010000036">
    <property type="protein sequence ID" value="KAF5362971.1"/>
    <property type="molecule type" value="Genomic_DNA"/>
</dbReference>
<dbReference type="OrthoDB" id="524326at2759"/>
<dbReference type="PROSITE" id="PS50031">
    <property type="entry name" value="EH"/>
    <property type="match status" value="3"/>
</dbReference>
<dbReference type="GO" id="GO:0016197">
    <property type="term" value="P:endosomal transport"/>
    <property type="evidence" value="ECO:0007669"/>
    <property type="project" value="TreeGrafter"/>
</dbReference>
<reference evidence="3 4" key="1">
    <citation type="journal article" date="2020" name="ISME J.">
        <title>Uncovering the hidden diversity of litter-decomposition mechanisms in mushroom-forming fungi.</title>
        <authorList>
            <person name="Floudas D."/>
            <person name="Bentzer J."/>
            <person name="Ahren D."/>
            <person name="Johansson T."/>
            <person name="Persson P."/>
            <person name="Tunlid A."/>
        </authorList>
    </citation>
    <scope>NUCLEOTIDE SEQUENCE [LARGE SCALE GENOMIC DNA]</scope>
    <source>
        <strain evidence="3 4">CBS 291.85</strain>
    </source>
</reference>
<feature type="domain" description="EH" evidence="2">
    <location>
        <begin position="288"/>
        <end position="337"/>
    </location>
</feature>
<dbReference type="InterPro" id="IPR000261">
    <property type="entry name" value="EH_dom"/>
</dbReference>
<organism evidence="3 4">
    <name type="scientific">Tetrapyrgos nigripes</name>
    <dbReference type="NCBI Taxonomy" id="182062"/>
    <lineage>
        <taxon>Eukaryota</taxon>
        <taxon>Fungi</taxon>
        <taxon>Dikarya</taxon>
        <taxon>Basidiomycota</taxon>
        <taxon>Agaricomycotina</taxon>
        <taxon>Agaricomycetes</taxon>
        <taxon>Agaricomycetidae</taxon>
        <taxon>Agaricales</taxon>
        <taxon>Marasmiineae</taxon>
        <taxon>Marasmiaceae</taxon>
        <taxon>Tetrapyrgos</taxon>
    </lineage>
</organism>
<keyword evidence="4" id="KW-1185">Reference proteome</keyword>
<proteinExistence type="predicted"/>
<dbReference type="Proteomes" id="UP000559256">
    <property type="component" value="Unassembled WGS sequence"/>
</dbReference>
<dbReference type="GO" id="GO:0005737">
    <property type="term" value="C:cytoplasm"/>
    <property type="evidence" value="ECO:0007669"/>
    <property type="project" value="TreeGrafter"/>
</dbReference>
<dbReference type="AlphaFoldDB" id="A0A8H5GDK1"/>
<gene>
    <name evidence="3" type="ORF">D9758_007123</name>
</gene>
<keyword evidence="1" id="KW-0175">Coiled coil</keyword>